<reference evidence="2" key="1">
    <citation type="journal article" date="2019" name="Int. J. Syst. Evol. Microbiol.">
        <title>The Global Catalogue of Microorganisms (GCM) 10K type strain sequencing project: providing services to taxonomists for standard genome sequencing and annotation.</title>
        <authorList>
            <consortium name="The Broad Institute Genomics Platform"/>
            <consortium name="The Broad Institute Genome Sequencing Center for Infectious Disease"/>
            <person name="Wu L."/>
            <person name="Ma J."/>
        </authorList>
    </citation>
    <scope>NUCLEOTIDE SEQUENCE [LARGE SCALE GENOMIC DNA]</scope>
    <source>
        <strain evidence="2">JCM 17917</strain>
    </source>
</reference>
<proteinExistence type="predicted"/>
<keyword evidence="2" id="KW-1185">Reference proteome</keyword>
<organism evidence="1 2">
    <name type="scientific">Nibribacter koreensis</name>
    <dbReference type="NCBI Taxonomy" id="1084519"/>
    <lineage>
        <taxon>Bacteria</taxon>
        <taxon>Pseudomonadati</taxon>
        <taxon>Bacteroidota</taxon>
        <taxon>Cytophagia</taxon>
        <taxon>Cytophagales</taxon>
        <taxon>Hymenobacteraceae</taxon>
        <taxon>Nibribacter</taxon>
    </lineage>
</organism>
<evidence type="ECO:0000313" key="1">
    <source>
        <dbReference type="EMBL" id="GAA4304651.1"/>
    </source>
</evidence>
<gene>
    <name evidence="1" type="ORF">GCM10023183_18120</name>
</gene>
<accession>A0ABP8FIM2</accession>
<comment type="caution">
    <text evidence="1">The sequence shown here is derived from an EMBL/GenBank/DDBJ whole genome shotgun (WGS) entry which is preliminary data.</text>
</comment>
<dbReference type="Proteomes" id="UP001501844">
    <property type="component" value="Unassembled WGS sequence"/>
</dbReference>
<protein>
    <submittedName>
        <fullName evidence="1">Uncharacterized protein</fullName>
    </submittedName>
</protein>
<name>A0ABP8FIM2_9BACT</name>
<evidence type="ECO:0000313" key="2">
    <source>
        <dbReference type="Proteomes" id="UP001501844"/>
    </source>
</evidence>
<dbReference type="RefSeq" id="WP_345164861.1">
    <property type="nucleotide sequence ID" value="NZ_BAABGX010000002.1"/>
</dbReference>
<dbReference type="EMBL" id="BAABGX010000002">
    <property type="protein sequence ID" value="GAA4304651.1"/>
    <property type="molecule type" value="Genomic_DNA"/>
</dbReference>
<sequence>MKRILRKAIKPFLPKYQVITTSYQIIPGQPITKKHSTHAFEKGASKEAKEFYQKVITSDITKALAPIEVKLKRSFFTVGKTHIGPVENFKKVKAVSAN</sequence>